<dbReference type="RefSeq" id="WP_394829205.1">
    <property type="nucleotide sequence ID" value="NZ_CP089984.1"/>
</dbReference>
<sequence length="404" mass="40342">MSQFARKHAPAPRSMPIAPAHHAASPPEARHRAPAASAPAQVNVRESAGGYDFSRVRALPRASDFQQGGAAAGPENETTEAALDQQVPPPPVLGPVGGGGATGVGGGGGAPAPVPAPVPAPAPAPATLGSPTATIGTRVRAASTPTAMAPDRIPPNVDFPVSIAIANLRIPMRDVDIAVDGSGGTNGIVTVNGAATTTMGASGTVQLRGTAQTAPGSAGNLRLVVRWAGTQLAVGNSFSVAAIPQDMALSGHTPLTGATRGMVVTQTWSSDSGRLADLDEAQISEQVQYILSTGVFSGLGATNSGYIGANGGSLTDTHSTPVAALTGPGMRVANQTEMFLDNRTGVRDIPMRNSGFTIGRVVLPIPTATGVRMHITTTKAGAAVTANGIASAAGAGRESEPQLV</sequence>
<dbReference type="EMBL" id="CP089984">
    <property type="protein sequence ID" value="WXB19600.1"/>
    <property type="molecule type" value="Genomic_DNA"/>
</dbReference>
<keyword evidence="3" id="KW-1185">Reference proteome</keyword>
<organism evidence="2 3">
    <name type="scientific">Pendulispora albinea</name>
    <dbReference type="NCBI Taxonomy" id="2741071"/>
    <lineage>
        <taxon>Bacteria</taxon>
        <taxon>Pseudomonadati</taxon>
        <taxon>Myxococcota</taxon>
        <taxon>Myxococcia</taxon>
        <taxon>Myxococcales</taxon>
        <taxon>Sorangiineae</taxon>
        <taxon>Pendulisporaceae</taxon>
        <taxon>Pendulispora</taxon>
    </lineage>
</organism>
<evidence type="ECO:0000313" key="3">
    <source>
        <dbReference type="Proteomes" id="UP001370348"/>
    </source>
</evidence>
<feature type="compositionally biased region" description="Low complexity" evidence="1">
    <location>
        <begin position="18"/>
        <end position="27"/>
    </location>
</feature>
<feature type="region of interest" description="Disordered" evidence="1">
    <location>
        <begin position="1"/>
        <end position="43"/>
    </location>
</feature>
<evidence type="ECO:0000313" key="2">
    <source>
        <dbReference type="EMBL" id="WXB19600.1"/>
    </source>
</evidence>
<feature type="region of interest" description="Disordered" evidence="1">
    <location>
        <begin position="64"/>
        <end position="134"/>
    </location>
</feature>
<protein>
    <recommendedName>
        <fullName evidence="4">Minor tail protein</fullName>
    </recommendedName>
</protein>
<feature type="compositionally biased region" description="Pro residues" evidence="1">
    <location>
        <begin position="112"/>
        <end position="124"/>
    </location>
</feature>
<gene>
    <name evidence="2" type="ORF">LZC94_20530</name>
</gene>
<reference evidence="2 3" key="1">
    <citation type="submission" date="2021-12" db="EMBL/GenBank/DDBJ databases">
        <title>Discovery of the Pendulisporaceae a myxobacterial family with distinct sporulation behavior and unique specialized metabolism.</title>
        <authorList>
            <person name="Garcia R."/>
            <person name="Popoff A."/>
            <person name="Bader C.D."/>
            <person name="Loehr J."/>
            <person name="Walesch S."/>
            <person name="Walt C."/>
            <person name="Boldt J."/>
            <person name="Bunk B."/>
            <person name="Haeckl F.J.F.P.J."/>
            <person name="Gunesch A.P."/>
            <person name="Birkelbach J."/>
            <person name="Nuebel U."/>
            <person name="Pietschmann T."/>
            <person name="Bach T."/>
            <person name="Mueller R."/>
        </authorList>
    </citation>
    <scope>NUCLEOTIDE SEQUENCE [LARGE SCALE GENOMIC DNA]</scope>
    <source>
        <strain evidence="2 3">MSr11954</strain>
    </source>
</reference>
<name>A0ABZ2MAV4_9BACT</name>
<accession>A0ABZ2MAV4</accession>
<evidence type="ECO:0000256" key="1">
    <source>
        <dbReference type="SAM" id="MobiDB-lite"/>
    </source>
</evidence>
<feature type="compositionally biased region" description="Gly residues" evidence="1">
    <location>
        <begin position="95"/>
        <end position="110"/>
    </location>
</feature>
<feature type="compositionally biased region" description="Basic residues" evidence="1">
    <location>
        <begin position="1"/>
        <end position="10"/>
    </location>
</feature>
<proteinExistence type="predicted"/>
<dbReference type="Proteomes" id="UP001370348">
    <property type="component" value="Chromosome"/>
</dbReference>
<evidence type="ECO:0008006" key="4">
    <source>
        <dbReference type="Google" id="ProtNLM"/>
    </source>
</evidence>